<evidence type="ECO:0000256" key="3">
    <source>
        <dbReference type="ARBA" id="ARBA00005985"/>
    </source>
</evidence>
<dbReference type="HAMAP" id="MF_01635">
    <property type="entry name" value="UbiA"/>
    <property type="match status" value="1"/>
</dbReference>
<dbReference type="InterPro" id="IPR006370">
    <property type="entry name" value="HB_polyprenyltransferase-like"/>
</dbReference>
<keyword evidence="4 12" id="KW-1003">Cell membrane</keyword>
<dbReference type="NCBIfam" id="TIGR01474">
    <property type="entry name" value="ubiA_proteo"/>
    <property type="match status" value="1"/>
</dbReference>
<evidence type="ECO:0000256" key="5">
    <source>
        <dbReference type="ARBA" id="ARBA00022519"/>
    </source>
</evidence>
<name>A0A4P8HY23_9BURK</name>
<evidence type="ECO:0000313" key="16">
    <source>
        <dbReference type="Proteomes" id="UP000298763"/>
    </source>
</evidence>
<evidence type="ECO:0000313" key="15">
    <source>
        <dbReference type="EMBL" id="QCP13375.1"/>
    </source>
</evidence>
<comment type="function">
    <text evidence="12">Catalyzes the prenylation of para-hydroxybenzoate (PHB) with an all-trans polyprenyl group. Mediates the second step in the final reaction sequence of ubiquinone-8 (UQ-8) biosynthesis, which is the condensation of the polyisoprenoid side chain with PHB, generating the first membrane-bound Q intermediate 3-octaprenyl-4-hydroxybenzoate.</text>
</comment>
<comment type="cofactor">
    <cofactor evidence="1 12">
        <name>Mg(2+)</name>
        <dbReference type="ChEBI" id="CHEBI:18420"/>
    </cofactor>
</comment>
<keyword evidence="9 12" id="KW-0460">Magnesium</keyword>
<keyword evidence="6 12" id="KW-0808">Transferase</keyword>
<evidence type="ECO:0000256" key="12">
    <source>
        <dbReference type="HAMAP-Rule" id="MF_01635"/>
    </source>
</evidence>
<dbReference type="Pfam" id="PF01040">
    <property type="entry name" value="UbiA"/>
    <property type="match status" value="1"/>
</dbReference>
<comment type="subcellular location">
    <subcellularLocation>
        <location evidence="12">Cell inner membrane</location>
        <topology evidence="12">Multi-pass membrane protein</topology>
    </subcellularLocation>
    <subcellularLocation>
        <location evidence="2">Membrane</location>
        <topology evidence="2">Multi-pass membrane protein</topology>
    </subcellularLocation>
</comment>
<evidence type="ECO:0000313" key="17">
    <source>
        <dbReference type="Proteomes" id="UP000584325"/>
    </source>
</evidence>
<evidence type="ECO:0000256" key="7">
    <source>
        <dbReference type="ARBA" id="ARBA00022688"/>
    </source>
</evidence>
<comment type="catalytic activity">
    <reaction evidence="12">
        <text>all-trans-octaprenyl diphosphate + 4-hydroxybenzoate = 4-hydroxy-3-(all-trans-octaprenyl)benzoate + diphosphate</text>
        <dbReference type="Rhea" id="RHEA:27782"/>
        <dbReference type="ChEBI" id="CHEBI:1617"/>
        <dbReference type="ChEBI" id="CHEBI:17879"/>
        <dbReference type="ChEBI" id="CHEBI:33019"/>
        <dbReference type="ChEBI" id="CHEBI:57711"/>
        <dbReference type="EC" id="2.5.1.39"/>
    </reaction>
</comment>
<evidence type="ECO:0000256" key="8">
    <source>
        <dbReference type="ARBA" id="ARBA00022692"/>
    </source>
</evidence>
<organism evidence="14 17">
    <name type="scientific">Pseudoduganella umbonata</name>
    <dbReference type="NCBI Taxonomy" id="864828"/>
    <lineage>
        <taxon>Bacteria</taxon>
        <taxon>Pseudomonadati</taxon>
        <taxon>Pseudomonadota</taxon>
        <taxon>Betaproteobacteria</taxon>
        <taxon>Burkholderiales</taxon>
        <taxon>Oxalobacteraceae</taxon>
        <taxon>Telluria group</taxon>
        <taxon>Pseudoduganella</taxon>
    </lineage>
</organism>
<dbReference type="InterPro" id="IPR039653">
    <property type="entry name" value="Prenyltransferase"/>
</dbReference>
<dbReference type="UniPathway" id="UPA00232"/>
<gene>
    <name evidence="12" type="primary">ubiA</name>
    <name evidence="15" type="ORF">FCL38_25270</name>
    <name evidence="14" type="ORF">FHS02_005481</name>
</gene>
<keyword evidence="5 12" id="KW-0997">Cell inner membrane</keyword>
<keyword evidence="10 12" id="KW-1133">Transmembrane helix</keyword>
<sequence length="297" mass="32309">MHAPAPNPASAPAASKLQLYVRLVRLDKPIGTVLLLWPTLSALWLASNGVPEWHLLAIFCLGTLLMRSAGCAVNDYADQDFDRHVKRTADRPITSGRISGKEALALAAALSLVAFLLIQPLNALVKQLSVAALIIAGTYPYFKRFFAIPQAYLGIAFGFGIPMAFAAVQDTVPSWAWLLLLGNVFWAVAYDTEYAMVDRDDDLKIGIRTSAITFGRFDVAIVMLCYGVHLAILLAAGAHFGLGTWYKAGLAVAAACAVYHYFLIRERERAPCFAAFRHNNYLGAAVFAGIALDYALR</sequence>
<dbReference type="PROSITE" id="PS00943">
    <property type="entry name" value="UBIA"/>
    <property type="match status" value="1"/>
</dbReference>
<evidence type="ECO:0000256" key="2">
    <source>
        <dbReference type="ARBA" id="ARBA00004141"/>
    </source>
</evidence>
<evidence type="ECO:0000256" key="6">
    <source>
        <dbReference type="ARBA" id="ARBA00022679"/>
    </source>
</evidence>
<evidence type="ECO:0000256" key="4">
    <source>
        <dbReference type="ARBA" id="ARBA00022475"/>
    </source>
</evidence>
<feature type="transmembrane region" description="Helical" evidence="12">
    <location>
        <begin position="244"/>
        <end position="264"/>
    </location>
</feature>
<comment type="similarity">
    <text evidence="3 12">Belongs to the UbiA prenyltransferase family.</text>
</comment>
<dbReference type="EMBL" id="CP040017">
    <property type="protein sequence ID" value="QCP13375.1"/>
    <property type="molecule type" value="Genomic_DNA"/>
</dbReference>
<keyword evidence="11 12" id="KW-0472">Membrane</keyword>
<dbReference type="OrthoDB" id="9782418at2"/>
<dbReference type="PANTHER" id="PTHR11048">
    <property type="entry name" value="PRENYLTRANSFERASES"/>
    <property type="match status" value="1"/>
</dbReference>
<protein>
    <recommendedName>
        <fullName evidence="12 13">4-hydroxybenzoate octaprenyltransferase</fullName>
        <ecNumber evidence="12 13">2.5.1.39</ecNumber>
    </recommendedName>
    <alternativeName>
        <fullName evidence="12">4-HB polyprenyltransferase</fullName>
    </alternativeName>
</protein>
<dbReference type="InterPro" id="IPR030470">
    <property type="entry name" value="UbiA_prenylTrfase_CS"/>
</dbReference>
<dbReference type="InterPro" id="IPR000537">
    <property type="entry name" value="UbiA_prenyltransferase"/>
</dbReference>
<dbReference type="Gene3D" id="1.10.357.140">
    <property type="entry name" value="UbiA prenyltransferase"/>
    <property type="match status" value="1"/>
</dbReference>
<proteinExistence type="inferred from homology"/>
<evidence type="ECO:0000256" key="10">
    <source>
        <dbReference type="ARBA" id="ARBA00022989"/>
    </source>
</evidence>
<dbReference type="FunFam" id="1.20.120.1780:FF:000001">
    <property type="entry name" value="4-hydroxybenzoate octaprenyltransferase"/>
    <property type="match status" value="1"/>
</dbReference>
<dbReference type="InterPro" id="IPR044878">
    <property type="entry name" value="UbiA_sf"/>
</dbReference>
<feature type="transmembrane region" description="Helical" evidence="12">
    <location>
        <begin position="175"/>
        <end position="196"/>
    </location>
</feature>
<evidence type="ECO:0000256" key="13">
    <source>
        <dbReference type="NCBIfam" id="TIGR01474"/>
    </source>
</evidence>
<accession>A0A4P8HY23</accession>
<dbReference type="EC" id="2.5.1.39" evidence="12 13"/>
<keyword evidence="16" id="KW-1185">Reference proteome</keyword>
<dbReference type="GO" id="GO:0008412">
    <property type="term" value="F:4-hydroxybenzoate polyprenyltransferase activity"/>
    <property type="evidence" value="ECO:0007669"/>
    <property type="project" value="UniProtKB-UniRule"/>
</dbReference>
<dbReference type="Gene3D" id="1.20.120.1780">
    <property type="entry name" value="UbiA prenyltransferase"/>
    <property type="match status" value="1"/>
</dbReference>
<dbReference type="GO" id="GO:0006744">
    <property type="term" value="P:ubiquinone biosynthetic process"/>
    <property type="evidence" value="ECO:0007669"/>
    <property type="project" value="UniProtKB-UniRule"/>
</dbReference>
<reference evidence="14 17" key="2">
    <citation type="submission" date="2020-08" db="EMBL/GenBank/DDBJ databases">
        <title>Genomic Encyclopedia of Type Strains, Phase III (KMG-III): the genomes of soil and plant-associated and newly described type strains.</title>
        <authorList>
            <person name="Whitman W."/>
        </authorList>
    </citation>
    <scope>NUCLEOTIDE SEQUENCE [LARGE SCALE GENOMIC DNA]</scope>
    <source>
        <strain evidence="14 17">CECT 7753</strain>
    </source>
</reference>
<evidence type="ECO:0000256" key="1">
    <source>
        <dbReference type="ARBA" id="ARBA00001946"/>
    </source>
</evidence>
<evidence type="ECO:0000256" key="11">
    <source>
        <dbReference type="ARBA" id="ARBA00023136"/>
    </source>
</evidence>
<feature type="transmembrane region" description="Helical" evidence="12">
    <location>
        <begin position="151"/>
        <end position="169"/>
    </location>
</feature>
<dbReference type="FunFam" id="1.10.357.140:FF:000002">
    <property type="entry name" value="4-hydroxybenzoate octaprenyltransferase"/>
    <property type="match status" value="1"/>
</dbReference>
<reference evidence="15 16" key="1">
    <citation type="submission" date="2019-05" db="EMBL/GenBank/DDBJ databases">
        <title>Draft Genome Sequences of Six Type Strains of the Genus Massilia.</title>
        <authorList>
            <person name="Miess H."/>
            <person name="Frediansyhah A."/>
            <person name="Gross H."/>
        </authorList>
    </citation>
    <scope>NUCLEOTIDE SEQUENCE [LARGE SCALE GENOMIC DNA]</scope>
    <source>
        <strain evidence="15 16">DSMZ 26121</strain>
    </source>
</reference>
<dbReference type="GO" id="GO:0005886">
    <property type="term" value="C:plasma membrane"/>
    <property type="evidence" value="ECO:0007669"/>
    <property type="project" value="UniProtKB-SubCell"/>
</dbReference>
<dbReference type="AlphaFoldDB" id="A0A4P8HY23"/>
<comment type="pathway">
    <text evidence="12">Cofactor biosynthesis; ubiquinone biosynthesis.</text>
</comment>
<evidence type="ECO:0000313" key="14">
    <source>
        <dbReference type="EMBL" id="MBB3224616.1"/>
    </source>
</evidence>
<keyword evidence="7 12" id="KW-0831">Ubiquinone biosynthesis</keyword>
<dbReference type="RefSeq" id="WP_137316160.1">
    <property type="nucleotide sequence ID" value="NZ_CP040017.1"/>
</dbReference>
<keyword evidence="8 12" id="KW-0812">Transmembrane</keyword>
<dbReference type="Proteomes" id="UP000298763">
    <property type="component" value="Chromosome"/>
</dbReference>
<feature type="transmembrane region" description="Helical" evidence="12">
    <location>
        <begin position="217"/>
        <end position="238"/>
    </location>
</feature>
<dbReference type="EMBL" id="JACHXS010000013">
    <property type="protein sequence ID" value="MBB3224616.1"/>
    <property type="molecule type" value="Genomic_DNA"/>
</dbReference>
<dbReference type="Proteomes" id="UP000584325">
    <property type="component" value="Unassembled WGS sequence"/>
</dbReference>
<feature type="transmembrane region" description="Helical" evidence="12">
    <location>
        <begin position="98"/>
        <end position="118"/>
    </location>
</feature>
<evidence type="ECO:0000256" key="9">
    <source>
        <dbReference type="ARBA" id="ARBA00022842"/>
    </source>
</evidence>
<dbReference type="PANTHER" id="PTHR11048:SF28">
    <property type="entry name" value="4-HYDROXYBENZOATE POLYPRENYLTRANSFERASE, MITOCHONDRIAL"/>
    <property type="match status" value="1"/>
</dbReference>
<dbReference type="CDD" id="cd13959">
    <property type="entry name" value="PT_UbiA_COQ2"/>
    <property type="match status" value="1"/>
</dbReference>